<protein>
    <submittedName>
        <fullName evidence="1">Uncharacterized protein</fullName>
    </submittedName>
</protein>
<proteinExistence type="predicted"/>
<evidence type="ECO:0000313" key="1">
    <source>
        <dbReference type="EMBL" id="MBX41108.1"/>
    </source>
</evidence>
<dbReference type="EMBL" id="GGEC01060624">
    <property type="protein sequence ID" value="MBX41108.1"/>
    <property type="molecule type" value="Transcribed_RNA"/>
</dbReference>
<organism evidence="1">
    <name type="scientific">Rhizophora mucronata</name>
    <name type="common">Asiatic mangrove</name>
    <dbReference type="NCBI Taxonomy" id="61149"/>
    <lineage>
        <taxon>Eukaryota</taxon>
        <taxon>Viridiplantae</taxon>
        <taxon>Streptophyta</taxon>
        <taxon>Embryophyta</taxon>
        <taxon>Tracheophyta</taxon>
        <taxon>Spermatophyta</taxon>
        <taxon>Magnoliopsida</taxon>
        <taxon>eudicotyledons</taxon>
        <taxon>Gunneridae</taxon>
        <taxon>Pentapetalae</taxon>
        <taxon>rosids</taxon>
        <taxon>fabids</taxon>
        <taxon>Malpighiales</taxon>
        <taxon>Rhizophoraceae</taxon>
        <taxon>Rhizophora</taxon>
    </lineage>
</organism>
<reference evidence="1" key="1">
    <citation type="submission" date="2018-02" db="EMBL/GenBank/DDBJ databases">
        <title>Rhizophora mucronata_Transcriptome.</title>
        <authorList>
            <person name="Meera S.P."/>
            <person name="Sreeshan A."/>
            <person name="Augustine A."/>
        </authorList>
    </citation>
    <scope>NUCLEOTIDE SEQUENCE</scope>
    <source>
        <tissue evidence="1">Leaf</tissue>
    </source>
</reference>
<name>A0A2P2NF51_RHIMU</name>
<sequence length="51" mass="5657">MIILNSRAQKNSESHLISLFNTNYCYVVISLNQISPSQSSSIVLKGPISEM</sequence>
<dbReference type="AlphaFoldDB" id="A0A2P2NF51"/>
<accession>A0A2P2NF51</accession>